<reference evidence="2" key="1">
    <citation type="submission" date="2023-10" db="EMBL/GenBank/DDBJ databases">
        <title>Genome assembly of Pristionchus species.</title>
        <authorList>
            <person name="Yoshida K."/>
            <person name="Sommer R.J."/>
        </authorList>
    </citation>
    <scope>NUCLEOTIDE SEQUENCE</scope>
    <source>
        <strain evidence="2">RS0144</strain>
    </source>
</reference>
<dbReference type="AlphaFoldDB" id="A0AAV5TRP2"/>
<keyword evidence="1" id="KW-0472">Membrane</keyword>
<keyword evidence="1" id="KW-0812">Transmembrane</keyword>
<comment type="caution">
    <text evidence="2">The sequence shown here is derived from an EMBL/GenBank/DDBJ whole genome shotgun (WGS) entry which is preliminary data.</text>
</comment>
<gene>
    <name evidence="2" type="ORF">PENTCL1PPCAC_19299</name>
</gene>
<evidence type="ECO:0008006" key="4">
    <source>
        <dbReference type="Google" id="ProtNLM"/>
    </source>
</evidence>
<keyword evidence="1" id="KW-1133">Transmembrane helix</keyword>
<name>A0AAV5TRP2_9BILA</name>
<sequence>MPYGVPAPPHPYAAACRRLHFTKSLRTSKILLLIEALLSLLFCCLLAISARAGYVFNLLLALVTLINCIVALLVLRRLARSISASALVAHSLWKCLQLILLAPSCTVLTIALIKEGHLGDPRRSPGPAILILSLCWAYGVFCAGMVWQLARLGRRLWKRKAAAGYPFSRASSMHSVISYISADGTECGADWAALAPGENAKLAPAGAKLAARRSDTAAAASAMPLVVPMTDLNSLPSSLATASLLHPPYSPPLPSTA</sequence>
<evidence type="ECO:0000313" key="2">
    <source>
        <dbReference type="EMBL" id="GMS97124.1"/>
    </source>
</evidence>
<accession>A0AAV5TRP2</accession>
<keyword evidence="3" id="KW-1185">Reference proteome</keyword>
<feature type="non-terminal residue" evidence="2">
    <location>
        <position position="257"/>
    </location>
</feature>
<proteinExistence type="predicted"/>
<evidence type="ECO:0000313" key="3">
    <source>
        <dbReference type="Proteomes" id="UP001432027"/>
    </source>
</evidence>
<evidence type="ECO:0000256" key="1">
    <source>
        <dbReference type="SAM" id="Phobius"/>
    </source>
</evidence>
<feature type="transmembrane region" description="Helical" evidence="1">
    <location>
        <begin position="95"/>
        <end position="113"/>
    </location>
</feature>
<dbReference type="Proteomes" id="UP001432027">
    <property type="component" value="Unassembled WGS sequence"/>
</dbReference>
<dbReference type="EMBL" id="BTSX01000004">
    <property type="protein sequence ID" value="GMS97124.1"/>
    <property type="molecule type" value="Genomic_DNA"/>
</dbReference>
<feature type="transmembrane region" description="Helical" evidence="1">
    <location>
        <begin position="54"/>
        <end position="75"/>
    </location>
</feature>
<feature type="transmembrane region" description="Helical" evidence="1">
    <location>
        <begin position="30"/>
        <end position="48"/>
    </location>
</feature>
<protein>
    <recommendedName>
        <fullName evidence="4">G protein-coupled receptor</fullName>
    </recommendedName>
</protein>
<feature type="transmembrane region" description="Helical" evidence="1">
    <location>
        <begin position="128"/>
        <end position="150"/>
    </location>
</feature>
<organism evidence="2 3">
    <name type="scientific">Pristionchus entomophagus</name>
    <dbReference type="NCBI Taxonomy" id="358040"/>
    <lineage>
        <taxon>Eukaryota</taxon>
        <taxon>Metazoa</taxon>
        <taxon>Ecdysozoa</taxon>
        <taxon>Nematoda</taxon>
        <taxon>Chromadorea</taxon>
        <taxon>Rhabditida</taxon>
        <taxon>Rhabditina</taxon>
        <taxon>Diplogasteromorpha</taxon>
        <taxon>Diplogasteroidea</taxon>
        <taxon>Neodiplogasteridae</taxon>
        <taxon>Pristionchus</taxon>
    </lineage>
</organism>